<dbReference type="GO" id="GO:0015379">
    <property type="term" value="F:potassium:chloride symporter activity"/>
    <property type="evidence" value="ECO:0007669"/>
    <property type="project" value="InterPro"/>
</dbReference>
<sequence length="490" mass="53863">MQQRKGLFNNWLICRILGILILLNGVFMLFCLPFAFYFGDGDWLALAQAGGIAIASGGGAALYARKVGYSQEFRKKDGYIIVTFGWALMAFFGSLPYLFSDINVSFADAYFETISGFSTTGASILTDIESVGKGILFWRSLTQWIGGMGIIVLAVAVLPFLGIGGMQLFVAEAPGITPDKLQPRIKETARRLWWVYAGLTGVETILLMTGGMSFYNALNHALTTMATGGFSTFNDSAASFSPYIQYILIFFMLLAGTNFTLNYFLFKRMFKAIWKNEEYKYYIYVIALATLAITVSIVVTTELGVEKSFRDALFQVISIITTTGYVSADYTAWTPLATMIVFVLMFCGGMAGSTAGGVKIVRHIILFKNSFLELKRQLHPTAIIPVRFNGKAIKGSITFNVLAFIMAYFLIFGLGILVMSAIGVDLMTSLGAVATSLGNIGPGIGTVGPVDNFAHLPDLAKWVLSFLMLLGRLELFTVMIIFTPYFWSRF</sequence>
<dbReference type="EMBL" id="CP076132">
    <property type="protein sequence ID" value="QWG02209.1"/>
    <property type="molecule type" value="Genomic_DNA"/>
</dbReference>
<keyword evidence="8 12" id="KW-0630">Potassium</keyword>
<keyword evidence="6" id="KW-0633">Potassium transport</keyword>
<feature type="transmembrane region" description="Helical" evidence="13">
    <location>
        <begin position="43"/>
        <end position="65"/>
    </location>
</feature>
<reference evidence="14 15" key="1">
    <citation type="submission" date="2021-05" db="EMBL/GenBank/DDBJ databases">
        <title>Comparative genomic studies on the polysaccharide-degrading batcterial strains of the Flammeovirga genus.</title>
        <authorList>
            <person name="Zewei F."/>
            <person name="Zheng Z."/>
            <person name="Yu L."/>
            <person name="Ruyue G."/>
            <person name="Yanhong M."/>
            <person name="Yuanyuan C."/>
            <person name="Jingyan G."/>
            <person name="Wenjun H."/>
        </authorList>
    </citation>
    <scope>NUCLEOTIDE SEQUENCE [LARGE SCALE GENOMIC DNA]</scope>
    <source>
        <strain evidence="14 15">NBRC:100898</strain>
    </source>
</reference>
<dbReference type="PIRSF" id="PIRSF006247">
    <property type="entry name" value="TrkH"/>
    <property type="match status" value="1"/>
</dbReference>
<dbReference type="AlphaFoldDB" id="A0AAX1N421"/>
<dbReference type="PANTHER" id="PTHR32024">
    <property type="entry name" value="TRK SYSTEM POTASSIUM UPTAKE PROTEIN TRKG-RELATED"/>
    <property type="match status" value="1"/>
</dbReference>
<dbReference type="InterPro" id="IPR004772">
    <property type="entry name" value="TrkH"/>
</dbReference>
<feature type="transmembrane region" description="Helical" evidence="13">
    <location>
        <begin position="397"/>
        <end position="422"/>
    </location>
</feature>
<evidence type="ECO:0000256" key="10">
    <source>
        <dbReference type="ARBA" id="ARBA00023065"/>
    </source>
</evidence>
<gene>
    <name evidence="14" type="ORF">KMW28_01100</name>
</gene>
<keyword evidence="9 13" id="KW-1133">Transmembrane helix</keyword>
<proteinExistence type="inferred from homology"/>
<evidence type="ECO:0000256" key="5">
    <source>
        <dbReference type="ARBA" id="ARBA00022519"/>
    </source>
</evidence>
<dbReference type="RefSeq" id="WP_066210857.1">
    <property type="nucleotide sequence ID" value="NZ_CP076132.1"/>
</dbReference>
<feature type="transmembrane region" description="Helical" evidence="13">
    <location>
        <begin position="12"/>
        <end position="37"/>
    </location>
</feature>
<evidence type="ECO:0000256" key="13">
    <source>
        <dbReference type="SAM" id="Phobius"/>
    </source>
</evidence>
<feature type="binding site" evidence="12">
    <location>
        <position position="119"/>
    </location>
    <ligand>
        <name>K(+)</name>
        <dbReference type="ChEBI" id="CHEBI:29103"/>
    </ligand>
</feature>
<evidence type="ECO:0000256" key="12">
    <source>
        <dbReference type="PIRSR" id="PIRSR006247-1"/>
    </source>
</evidence>
<dbReference type="GO" id="GO:0046872">
    <property type="term" value="F:metal ion binding"/>
    <property type="evidence" value="ECO:0007669"/>
    <property type="project" value="UniProtKB-KW"/>
</dbReference>
<name>A0AAX1N421_9BACT</name>
<feature type="binding site" evidence="12">
    <location>
        <position position="228"/>
    </location>
    <ligand>
        <name>K(+)</name>
        <dbReference type="ChEBI" id="CHEBI:29103"/>
    </ligand>
</feature>
<keyword evidence="4" id="KW-1003">Cell membrane</keyword>
<feature type="transmembrane region" description="Helical" evidence="13">
    <location>
        <begin position="77"/>
        <end position="99"/>
    </location>
</feature>
<comment type="similarity">
    <text evidence="2">Belongs to the TrkH potassium transport family.</text>
</comment>
<dbReference type="GO" id="GO:0005886">
    <property type="term" value="C:plasma membrane"/>
    <property type="evidence" value="ECO:0007669"/>
    <property type="project" value="UniProtKB-SubCell"/>
</dbReference>
<evidence type="ECO:0000256" key="4">
    <source>
        <dbReference type="ARBA" id="ARBA00022475"/>
    </source>
</evidence>
<evidence type="ECO:0000256" key="2">
    <source>
        <dbReference type="ARBA" id="ARBA00009137"/>
    </source>
</evidence>
<evidence type="ECO:0000256" key="11">
    <source>
        <dbReference type="ARBA" id="ARBA00023136"/>
    </source>
</evidence>
<feature type="binding site" evidence="12">
    <location>
        <position position="120"/>
    </location>
    <ligand>
        <name>K(+)</name>
        <dbReference type="ChEBI" id="CHEBI:29103"/>
    </ligand>
</feature>
<evidence type="ECO:0000256" key="8">
    <source>
        <dbReference type="ARBA" id="ARBA00022958"/>
    </source>
</evidence>
<evidence type="ECO:0000256" key="1">
    <source>
        <dbReference type="ARBA" id="ARBA00004429"/>
    </source>
</evidence>
<feature type="transmembrane region" description="Helical" evidence="13">
    <location>
        <begin position="243"/>
        <end position="261"/>
    </location>
</feature>
<organism evidence="14 15">
    <name type="scientific">Flammeovirga yaeyamensis</name>
    <dbReference type="NCBI Taxonomy" id="367791"/>
    <lineage>
        <taxon>Bacteria</taxon>
        <taxon>Pseudomonadati</taxon>
        <taxon>Bacteroidota</taxon>
        <taxon>Cytophagia</taxon>
        <taxon>Cytophagales</taxon>
        <taxon>Flammeovirgaceae</taxon>
        <taxon>Flammeovirga</taxon>
    </lineage>
</organism>
<keyword evidence="5" id="KW-0997">Cell inner membrane</keyword>
<dbReference type="InterPro" id="IPR003445">
    <property type="entry name" value="Cat_transpt"/>
</dbReference>
<keyword evidence="11 13" id="KW-0472">Membrane</keyword>
<feature type="transmembrane region" description="Helical" evidence="13">
    <location>
        <begin position="336"/>
        <end position="358"/>
    </location>
</feature>
<protein>
    <submittedName>
        <fullName evidence="14">TrkH family potassium uptake protein</fullName>
    </submittedName>
</protein>
<feature type="transmembrane region" description="Helical" evidence="13">
    <location>
        <begin position="281"/>
        <end position="299"/>
    </location>
</feature>
<evidence type="ECO:0000256" key="6">
    <source>
        <dbReference type="ARBA" id="ARBA00022538"/>
    </source>
</evidence>
<keyword evidence="15" id="KW-1185">Reference proteome</keyword>
<keyword evidence="10" id="KW-0406">Ion transport</keyword>
<evidence type="ECO:0000256" key="3">
    <source>
        <dbReference type="ARBA" id="ARBA00022448"/>
    </source>
</evidence>
<dbReference type="KEGG" id="fya:KMW28_01100"/>
<evidence type="ECO:0000313" key="15">
    <source>
        <dbReference type="Proteomes" id="UP000678679"/>
    </source>
</evidence>
<comment type="subcellular location">
    <subcellularLocation>
        <location evidence="1">Cell inner membrane</location>
        <topology evidence="1">Multi-pass membrane protein</topology>
    </subcellularLocation>
</comment>
<accession>A0AAX1N421</accession>
<dbReference type="PANTHER" id="PTHR32024:SF2">
    <property type="entry name" value="TRK SYSTEM POTASSIUM UPTAKE PROTEIN TRKG-RELATED"/>
    <property type="match status" value="1"/>
</dbReference>
<dbReference type="Pfam" id="PF02386">
    <property type="entry name" value="TrkH"/>
    <property type="match status" value="1"/>
</dbReference>
<feature type="transmembrane region" description="Helical" evidence="13">
    <location>
        <begin position="144"/>
        <end position="171"/>
    </location>
</feature>
<evidence type="ECO:0000256" key="9">
    <source>
        <dbReference type="ARBA" id="ARBA00022989"/>
    </source>
</evidence>
<dbReference type="Proteomes" id="UP000678679">
    <property type="component" value="Chromosome 1"/>
</dbReference>
<evidence type="ECO:0000313" key="14">
    <source>
        <dbReference type="EMBL" id="QWG02209.1"/>
    </source>
</evidence>
<feature type="binding site" evidence="12">
    <location>
        <position position="323"/>
    </location>
    <ligand>
        <name>K(+)</name>
        <dbReference type="ChEBI" id="CHEBI:29103"/>
    </ligand>
</feature>
<feature type="binding site" evidence="12">
    <location>
        <position position="322"/>
    </location>
    <ligand>
        <name>K(+)</name>
        <dbReference type="ChEBI" id="CHEBI:29103"/>
    </ligand>
</feature>
<keyword evidence="12" id="KW-0479">Metal-binding</keyword>
<feature type="binding site" evidence="12">
    <location>
        <position position="439"/>
    </location>
    <ligand>
        <name>K(+)</name>
        <dbReference type="ChEBI" id="CHEBI:29103"/>
    </ligand>
</feature>
<feature type="transmembrane region" description="Helical" evidence="13">
    <location>
        <begin position="462"/>
        <end position="487"/>
    </location>
</feature>
<keyword evidence="7 13" id="KW-0812">Transmembrane</keyword>
<evidence type="ECO:0000256" key="7">
    <source>
        <dbReference type="ARBA" id="ARBA00022692"/>
    </source>
</evidence>
<keyword evidence="3" id="KW-0813">Transport</keyword>
<feature type="transmembrane region" description="Helical" evidence="13">
    <location>
        <begin position="192"/>
        <end position="215"/>
    </location>
</feature>